<dbReference type="Gene3D" id="3.40.50.2300">
    <property type="match status" value="1"/>
</dbReference>
<dbReference type="GO" id="GO:0006355">
    <property type="term" value="P:regulation of DNA-templated transcription"/>
    <property type="evidence" value="ECO:0007669"/>
    <property type="project" value="InterPro"/>
</dbReference>
<evidence type="ECO:0000256" key="2">
    <source>
        <dbReference type="PROSITE-ProRule" id="PRU00169"/>
    </source>
</evidence>
<evidence type="ECO:0000256" key="1">
    <source>
        <dbReference type="ARBA" id="ARBA00023125"/>
    </source>
</evidence>
<dbReference type="GO" id="GO:0003677">
    <property type="term" value="F:DNA binding"/>
    <property type="evidence" value="ECO:0007669"/>
    <property type="project" value="UniProtKB-KW"/>
</dbReference>
<dbReference type="PANTHER" id="PTHR43214">
    <property type="entry name" value="TWO-COMPONENT RESPONSE REGULATOR"/>
    <property type="match status" value="1"/>
</dbReference>
<protein>
    <submittedName>
        <fullName evidence="5">Response regulator transcription factor</fullName>
    </submittedName>
</protein>
<dbReference type="RefSeq" id="WP_187096816.1">
    <property type="nucleotide sequence ID" value="NZ_CP059894.1"/>
</dbReference>
<gene>
    <name evidence="5" type="ORF">HZU40_30280</name>
</gene>
<dbReference type="PROSITE" id="PS50043">
    <property type="entry name" value="HTH_LUXR_2"/>
    <property type="match status" value="1"/>
</dbReference>
<dbReference type="EMBL" id="CP059894">
    <property type="protein sequence ID" value="QNJ92388.1"/>
    <property type="molecule type" value="Genomic_DNA"/>
</dbReference>
<dbReference type="InterPro" id="IPR039420">
    <property type="entry name" value="WalR-like"/>
</dbReference>
<dbReference type="CDD" id="cd06170">
    <property type="entry name" value="LuxR_C_like"/>
    <property type="match status" value="1"/>
</dbReference>
<reference evidence="5 6" key="1">
    <citation type="submission" date="2020-07" db="EMBL/GenBank/DDBJ databases">
        <title>Draft genome sequence of four isobutane-metabolizing strains capable of cometabolically degrading diverse ether contaminants.</title>
        <authorList>
            <person name="Chen W."/>
            <person name="Faulkner N."/>
            <person name="Smith C."/>
            <person name="Hyman M."/>
        </authorList>
    </citation>
    <scope>NUCLEOTIDE SEQUENCE [LARGE SCALE GENOMIC DNA]</scope>
    <source>
        <strain evidence="5 6">2A</strain>
    </source>
</reference>
<dbReference type="PROSITE" id="PS50110">
    <property type="entry name" value="RESPONSE_REGULATORY"/>
    <property type="match status" value="1"/>
</dbReference>
<evidence type="ECO:0000313" key="5">
    <source>
        <dbReference type="EMBL" id="QNJ92388.1"/>
    </source>
</evidence>
<evidence type="ECO:0000259" key="4">
    <source>
        <dbReference type="PROSITE" id="PS50110"/>
    </source>
</evidence>
<keyword evidence="1" id="KW-0238">DNA-binding</keyword>
<dbReference type="Proteomes" id="UP000515498">
    <property type="component" value="Chromosome"/>
</dbReference>
<dbReference type="SUPFAM" id="SSF52172">
    <property type="entry name" value="CheY-like"/>
    <property type="match status" value="1"/>
</dbReference>
<dbReference type="SUPFAM" id="SSF46894">
    <property type="entry name" value="C-terminal effector domain of the bipartite response regulators"/>
    <property type="match status" value="1"/>
</dbReference>
<name>A0A7G8PDH2_9MYCO</name>
<dbReference type="PROSITE" id="PS00622">
    <property type="entry name" value="HTH_LUXR_1"/>
    <property type="match status" value="1"/>
</dbReference>
<accession>A0A7G8PDH2</accession>
<keyword evidence="2" id="KW-0597">Phosphoprotein</keyword>
<evidence type="ECO:0000259" key="3">
    <source>
        <dbReference type="PROSITE" id="PS50043"/>
    </source>
</evidence>
<organism evidence="5 6">
    <name type="scientific">Mycolicibacterium fluoranthenivorans</name>
    <dbReference type="NCBI Taxonomy" id="258505"/>
    <lineage>
        <taxon>Bacteria</taxon>
        <taxon>Bacillati</taxon>
        <taxon>Actinomycetota</taxon>
        <taxon>Actinomycetes</taxon>
        <taxon>Mycobacteriales</taxon>
        <taxon>Mycobacteriaceae</taxon>
        <taxon>Mycolicibacterium</taxon>
    </lineage>
</organism>
<dbReference type="AlphaFoldDB" id="A0A7G8PDH2"/>
<feature type="domain" description="HTH luxR-type" evidence="3">
    <location>
        <begin position="138"/>
        <end position="204"/>
    </location>
</feature>
<dbReference type="PANTHER" id="PTHR43214:SF43">
    <property type="entry name" value="TWO-COMPONENT RESPONSE REGULATOR"/>
    <property type="match status" value="1"/>
</dbReference>
<dbReference type="InterPro" id="IPR000792">
    <property type="entry name" value="Tscrpt_reg_LuxR_C"/>
</dbReference>
<proteinExistence type="predicted"/>
<feature type="modified residue" description="4-aspartylphosphate" evidence="2">
    <location>
        <position position="48"/>
    </location>
</feature>
<feature type="domain" description="Response regulatory" evidence="4">
    <location>
        <begin position="1"/>
        <end position="111"/>
    </location>
</feature>
<dbReference type="InterPro" id="IPR001789">
    <property type="entry name" value="Sig_transdc_resp-reg_receiver"/>
</dbReference>
<evidence type="ECO:0000313" key="6">
    <source>
        <dbReference type="Proteomes" id="UP000515498"/>
    </source>
</evidence>
<dbReference type="GO" id="GO:0000160">
    <property type="term" value="P:phosphorelay signal transduction system"/>
    <property type="evidence" value="ECO:0007669"/>
    <property type="project" value="InterPro"/>
</dbReference>
<dbReference type="KEGG" id="mflu:HZU40_30280"/>
<dbReference type="Pfam" id="PF00196">
    <property type="entry name" value="GerE"/>
    <property type="match status" value="1"/>
</dbReference>
<sequence length="204" mass="21888">MTEIRLYRDGVAEALRRLHDVQIVVTAATGVTAVVSARRDECDVALLDMALRDSTHTVVSLLTARPSLKVVALGVPEEGPEVVACAEAGISGYISREASLSEVGDALRGALRGEAPVPGKVAAGLLRHIAFHARAQRTSAPGCLLTPREREVLQLVQSGMTNRQIARTLDLHLSTVKNHVHHVLSKLGADRRADLFTDRVGARD</sequence>
<dbReference type="InterPro" id="IPR016032">
    <property type="entry name" value="Sig_transdc_resp-reg_C-effctor"/>
</dbReference>
<dbReference type="InterPro" id="IPR011006">
    <property type="entry name" value="CheY-like_superfamily"/>
</dbReference>
<dbReference type="PRINTS" id="PR00038">
    <property type="entry name" value="HTHLUXR"/>
</dbReference>
<dbReference type="SMART" id="SM00421">
    <property type="entry name" value="HTH_LUXR"/>
    <property type="match status" value="1"/>
</dbReference>